<dbReference type="HOGENOM" id="CLU_1481986_0_0_1"/>
<dbReference type="EMBL" id="KE721469">
    <property type="protein sequence ID" value="ERF69199.1"/>
    <property type="molecule type" value="Genomic_DNA"/>
</dbReference>
<gene>
    <name evidence="2" type="ORF">EPUS_01156</name>
</gene>
<dbReference type="Proteomes" id="UP000019373">
    <property type="component" value="Unassembled WGS sequence"/>
</dbReference>
<dbReference type="RefSeq" id="XP_007805259.1">
    <property type="nucleotide sequence ID" value="XM_007807068.1"/>
</dbReference>
<sequence length="182" mass="19534">MPRKSPLSVNPSGTVRKRSLTASIWRGQTELAFTLAGIAASSTAAKRSHADSSRERRPRLSGAVCVCVGVGVGAGAGAGAARGKIADKKEAKINAFTDIITKTIATLDVECDQDAVGEMRKRFRMAIREQSQEPAAGKMQIEEKGDEEETEVERKRKASAPRPETGLEAPMGNVRFESPRKP</sequence>
<organism evidence="2 3">
    <name type="scientific">Endocarpon pusillum (strain Z07020 / HMAS-L-300199)</name>
    <name type="common">Lichen-forming fungus</name>
    <dbReference type="NCBI Taxonomy" id="1263415"/>
    <lineage>
        <taxon>Eukaryota</taxon>
        <taxon>Fungi</taxon>
        <taxon>Dikarya</taxon>
        <taxon>Ascomycota</taxon>
        <taxon>Pezizomycotina</taxon>
        <taxon>Eurotiomycetes</taxon>
        <taxon>Chaetothyriomycetidae</taxon>
        <taxon>Verrucariales</taxon>
        <taxon>Verrucariaceae</taxon>
        <taxon>Endocarpon</taxon>
    </lineage>
</organism>
<feature type="region of interest" description="Disordered" evidence="1">
    <location>
        <begin position="128"/>
        <end position="182"/>
    </location>
</feature>
<proteinExistence type="predicted"/>
<evidence type="ECO:0000313" key="2">
    <source>
        <dbReference type="EMBL" id="ERF69199.1"/>
    </source>
</evidence>
<evidence type="ECO:0000256" key="1">
    <source>
        <dbReference type="SAM" id="MobiDB-lite"/>
    </source>
</evidence>
<accession>U1HJU8</accession>
<dbReference type="GeneID" id="19236214"/>
<name>U1HJU8_ENDPU</name>
<evidence type="ECO:0000313" key="3">
    <source>
        <dbReference type="Proteomes" id="UP000019373"/>
    </source>
</evidence>
<keyword evidence="3" id="KW-1185">Reference proteome</keyword>
<reference evidence="3" key="1">
    <citation type="journal article" date="2014" name="BMC Genomics">
        <title>Genome characteristics reveal the impact of lichenization on lichen-forming fungus Endocarpon pusillum Hedwig (Verrucariales, Ascomycota).</title>
        <authorList>
            <person name="Wang Y.-Y."/>
            <person name="Liu B."/>
            <person name="Zhang X.-Y."/>
            <person name="Zhou Q.-M."/>
            <person name="Zhang T."/>
            <person name="Li H."/>
            <person name="Yu Y.-F."/>
            <person name="Zhang X.-L."/>
            <person name="Hao X.-Y."/>
            <person name="Wang M."/>
            <person name="Wang L."/>
            <person name="Wei J.-C."/>
        </authorList>
    </citation>
    <scope>NUCLEOTIDE SEQUENCE [LARGE SCALE GENOMIC DNA]</scope>
    <source>
        <strain evidence="3">Z07020 / HMAS-L-300199</strain>
    </source>
</reference>
<protein>
    <submittedName>
        <fullName evidence="2">Uncharacterized protein</fullName>
    </submittedName>
</protein>
<dbReference type="AlphaFoldDB" id="U1HJU8"/>